<organism evidence="1 2">
    <name type="scientific">Desulfovibrio falkowii</name>
    <dbReference type="NCBI Taxonomy" id="3136602"/>
    <lineage>
        <taxon>Bacteria</taxon>
        <taxon>Pseudomonadati</taxon>
        <taxon>Thermodesulfobacteriota</taxon>
        <taxon>Desulfovibrionia</taxon>
        <taxon>Desulfovibrionales</taxon>
        <taxon>Desulfovibrionaceae</taxon>
        <taxon>Desulfovibrio</taxon>
    </lineage>
</organism>
<dbReference type="EMBL" id="BAAFSG010000001">
    <property type="protein sequence ID" value="GAB1254629.1"/>
    <property type="molecule type" value="Genomic_DNA"/>
</dbReference>
<dbReference type="Gene3D" id="1.10.260.40">
    <property type="entry name" value="lambda repressor-like DNA-binding domains"/>
    <property type="match status" value="1"/>
</dbReference>
<reference evidence="1 2" key="1">
    <citation type="journal article" date="2025" name="Int. J. Syst. Evol. Microbiol.">
        <title>Desulfovibrio falkowii sp. nov., Porphyromonas miyakawae sp. nov., Mediterraneibacter flintii sp. nov. and Owariibacterium komagatae gen. nov., sp. nov., isolated from human faeces.</title>
        <authorList>
            <person name="Hamaguchi T."/>
            <person name="Ohara M."/>
            <person name="Hisatomi A."/>
            <person name="Sekiguchi K."/>
            <person name="Takeda J.I."/>
            <person name="Ueyama J."/>
            <person name="Ito M."/>
            <person name="Nishiwaki H."/>
            <person name="Ogi T."/>
            <person name="Hirayama M."/>
            <person name="Ohkuma M."/>
            <person name="Sakamoto M."/>
            <person name="Ohno K."/>
        </authorList>
    </citation>
    <scope>NUCLEOTIDE SEQUENCE [LARGE SCALE GENOMIC DNA]</scope>
    <source>
        <strain evidence="1 2">13CB8C</strain>
    </source>
</reference>
<gene>
    <name evidence="1" type="ORF">Defa_21160</name>
</gene>
<evidence type="ECO:0008006" key="3">
    <source>
        <dbReference type="Google" id="ProtNLM"/>
    </source>
</evidence>
<accession>A0ABQ0E9Z7</accession>
<dbReference type="InterPro" id="IPR010982">
    <property type="entry name" value="Lambda_DNA-bd_dom_sf"/>
</dbReference>
<sequence>MSDCPSEWRTLLEQAVSASSVTDVARRLGVARSSLSLLLGGKYPGGTDKMAERIMATLAVCPVYSGPRSADICAARHAAPVPTSNPFALRQWRECQQCNFWSDNNER</sequence>
<keyword evidence="2" id="KW-1185">Reference proteome</keyword>
<dbReference type="Proteomes" id="UP001628192">
    <property type="component" value="Unassembled WGS sequence"/>
</dbReference>
<evidence type="ECO:0000313" key="1">
    <source>
        <dbReference type="EMBL" id="GAB1254629.1"/>
    </source>
</evidence>
<proteinExistence type="predicted"/>
<protein>
    <recommendedName>
        <fullName evidence="3">Transcriptional regulator</fullName>
    </recommendedName>
</protein>
<evidence type="ECO:0000313" key="2">
    <source>
        <dbReference type="Proteomes" id="UP001628192"/>
    </source>
</evidence>
<name>A0ABQ0E9Z7_9BACT</name>
<comment type="caution">
    <text evidence="1">The sequence shown here is derived from an EMBL/GenBank/DDBJ whole genome shotgun (WGS) entry which is preliminary data.</text>
</comment>
<dbReference type="RefSeq" id="WP_407844890.1">
    <property type="nucleotide sequence ID" value="NZ_BAAFSG010000001.1"/>
</dbReference>